<evidence type="ECO:0000256" key="2">
    <source>
        <dbReference type="ARBA" id="ARBA00009773"/>
    </source>
</evidence>
<dbReference type="Proteomes" id="UP001597173">
    <property type="component" value="Unassembled WGS sequence"/>
</dbReference>
<feature type="transmembrane region" description="Helical" evidence="6">
    <location>
        <begin position="221"/>
        <end position="246"/>
    </location>
</feature>
<dbReference type="PANTHER" id="PTHR21716">
    <property type="entry name" value="TRANSMEMBRANE PROTEIN"/>
    <property type="match status" value="1"/>
</dbReference>
<keyword evidence="5 6" id="KW-0472">Membrane</keyword>
<feature type="transmembrane region" description="Helical" evidence="6">
    <location>
        <begin position="85"/>
        <end position="106"/>
    </location>
</feature>
<evidence type="ECO:0000313" key="7">
    <source>
        <dbReference type="EMBL" id="MFD1327562.1"/>
    </source>
</evidence>
<accession>A0ABW3YSM3</accession>
<dbReference type="EMBL" id="JBHTNF010000002">
    <property type="protein sequence ID" value="MFD1327562.1"/>
    <property type="molecule type" value="Genomic_DNA"/>
</dbReference>
<keyword evidence="3 6" id="KW-0812">Transmembrane</keyword>
<name>A0ABW3YSM3_MYCRA</name>
<dbReference type="Pfam" id="PF01594">
    <property type="entry name" value="AI-2E_transport"/>
    <property type="match status" value="1"/>
</dbReference>
<sequence length="369" mass="39489">MHNLLNEESSGLPVVAADNDDDAFPMPDGLTLASRWALIGIFVIMALGAIYLMAPILIPLTLAVVTGLTLAVAAEKLNDLGIPPLPTALLLAAALATGGFFAVVTLSEPLLRLVGEAPNIVNATMERITPMLSHFEWLHVRTQSLAGGMTIDSLLEKTGSVLTIVTAGVTPALIQLLIFFAALILFLSGRLKLRRMLILSFPLRKQRLTAIRVMNAIDRSLGYYFATAALAYGALGIITTLIAFAGNLGLPWMWGLFAFVTSFVPFLGVTVMLLALVTGGLLAHETTLAGLTPAFAFVCVHLVIENFVVPSIMGRRLEVNAFIIFTAIIFWSWMWGAAGAMLALPLSIIGMTIADELRPSNKIQPDLPG</sequence>
<feature type="transmembrane region" description="Helical" evidence="6">
    <location>
        <begin position="288"/>
        <end position="309"/>
    </location>
</feature>
<keyword evidence="8" id="KW-1185">Reference proteome</keyword>
<comment type="subcellular location">
    <subcellularLocation>
        <location evidence="1">Membrane</location>
        <topology evidence="1">Multi-pass membrane protein</topology>
    </subcellularLocation>
</comment>
<evidence type="ECO:0000256" key="3">
    <source>
        <dbReference type="ARBA" id="ARBA00022692"/>
    </source>
</evidence>
<evidence type="ECO:0000313" key="8">
    <source>
        <dbReference type="Proteomes" id="UP001597173"/>
    </source>
</evidence>
<feature type="transmembrane region" description="Helical" evidence="6">
    <location>
        <begin position="321"/>
        <end position="354"/>
    </location>
</feature>
<feature type="transmembrane region" description="Helical" evidence="6">
    <location>
        <begin position="161"/>
        <end position="187"/>
    </location>
</feature>
<reference evidence="8" key="1">
    <citation type="journal article" date="2019" name="Int. J. Syst. Evol. Microbiol.">
        <title>The Global Catalogue of Microorganisms (GCM) 10K type strain sequencing project: providing services to taxonomists for standard genome sequencing and annotation.</title>
        <authorList>
            <consortium name="The Broad Institute Genomics Platform"/>
            <consortium name="The Broad Institute Genome Sequencing Center for Infectious Disease"/>
            <person name="Wu L."/>
            <person name="Ma J."/>
        </authorList>
    </citation>
    <scope>NUCLEOTIDE SEQUENCE [LARGE SCALE GENOMIC DNA]</scope>
    <source>
        <strain evidence="8">CCUG 55609</strain>
    </source>
</reference>
<comment type="similarity">
    <text evidence="2">Belongs to the autoinducer-2 exporter (AI-2E) (TC 2.A.86) family.</text>
</comment>
<organism evidence="7 8">
    <name type="scientific">Mycoplana ramosa</name>
    <name type="common">Mycoplana bullata</name>
    <dbReference type="NCBI Taxonomy" id="40837"/>
    <lineage>
        <taxon>Bacteria</taxon>
        <taxon>Pseudomonadati</taxon>
        <taxon>Pseudomonadota</taxon>
        <taxon>Alphaproteobacteria</taxon>
        <taxon>Hyphomicrobiales</taxon>
        <taxon>Rhizobiaceae</taxon>
        <taxon>Mycoplana</taxon>
    </lineage>
</organism>
<evidence type="ECO:0000256" key="6">
    <source>
        <dbReference type="SAM" id="Phobius"/>
    </source>
</evidence>
<evidence type="ECO:0000256" key="1">
    <source>
        <dbReference type="ARBA" id="ARBA00004141"/>
    </source>
</evidence>
<evidence type="ECO:0000256" key="4">
    <source>
        <dbReference type="ARBA" id="ARBA00022989"/>
    </source>
</evidence>
<feature type="transmembrane region" description="Helical" evidence="6">
    <location>
        <begin position="32"/>
        <end position="50"/>
    </location>
</feature>
<dbReference type="PANTHER" id="PTHR21716:SF16">
    <property type="entry name" value="BLL1467 PROTEIN"/>
    <property type="match status" value="1"/>
</dbReference>
<dbReference type="InterPro" id="IPR002549">
    <property type="entry name" value="AI-2E-like"/>
</dbReference>
<dbReference type="RefSeq" id="WP_374835430.1">
    <property type="nucleotide sequence ID" value="NZ_JBHEEW010000001.1"/>
</dbReference>
<protein>
    <submittedName>
        <fullName evidence="7">AI-2E family transporter</fullName>
    </submittedName>
</protein>
<proteinExistence type="inferred from homology"/>
<keyword evidence="4 6" id="KW-1133">Transmembrane helix</keyword>
<feature type="transmembrane region" description="Helical" evidence="6">
    <location>
        <begin position="252"/>
        <end position="276"/>
    </location>
</feature>
<comment type="caution">
    <text evidence="7">The sequence shown here is derived from an EMBL/GenBank/DDBJ whole genome shotgun (WGS) entry which is preliminary data.</text>
</comment>
<evidence type="ECO:0000256" key="5">
    <source>
        <dbReference type="ARBA" id="ARBA00023136"/>
    </source>
</evidence>
<gene>
    <name evidence="7" type="ORF">ACFQ33_06600</name>
</gene>